<protein>
    <submittedName>
        <fullName evidence="1">Uncharacterized protein</fullName>
    </submittedName>
</protein>
<comment type="caution">
    <text evidence="1">The sequence shown here is derived from an EMBL/GenBank/DDBJ whole genome shotgun (WGS) entry which is preliminary data.</text>
</comment>
<name>A0A0F9HLD5_9ZZZZ</name>
<proteinExistence type="predicted"/>
<dbReference type="EMBL" id="LAZR01016560">
    <property type="protein sequence ID" value="KKM03982.1"/>
    <property type="molecule type" value="Genomic_DNA"/>
</dbReference>
<evidence type="ECO:0000313" key="1">
    <source>
        <dbReference type="EMBL" id="KKM03982.1"/>
    </source>
</evidence>
<reference evidence="1" key="1">
    <citation type="journal article" date="2015" name="Nature">
        <title>Complex archaea that bridge the gap between prokaryotes and eukaryotes.</title>
        <authorList>
            <person name="Spang A."/>
            <person name="Saw J.H."/>
            <person name="Jorgensen S.L."/>
            <person name="Zaremba-Niedzwiedzka K."/>
            <person name="Martijn J."/>
            <person name="Lind A.E."/>
            <person name="van Eijk R."/>
            <person name="Schleper C."/>
            <person name="Guy L."/>
            <person name="Ettema T.J."/>
        </authorList>
    </citation>
    <scope>NUCLEOTIDE SEQUENCE</scope>
</reference>
<accession>A0A0F9HLD5</accession>
<sequence length="115" mass="12856">MTRPTQFTAEASAPFWIPHRVTVTSIGEMPLDPPVELKPGWYTFETDQTAAEMERATRLMQEQRAALTKAWGQRDALLTALIALTAVCDPSSSEYVDEPRTIWAQIYLALDKATA</sequence>
<gene>
    <name evidence="1" type="ORF">LCGC14_1768930</name>
</gene>
<organism evidence="1">
    <name type="scientific">marine sediment metagenome</name>
    <dbReference type="NCBI Taxonomy" id="412755"/>
    <lineage>
        <taxon>unclassified sequences</taxon>
        <taxon>metagenomes</taxon>
        <taxon>ecological metagenomes</taxon>
    </lineage>
</organism>
<dbReference type="AlphaFoldDB" id="A0A0F9HLD5"/>